<dbReference type="CDD" id="cd06170">
    <property type="entry name" value="LuxR_C_like"/>
    <property type="match status" value="1"/>
</dbReference>
<name>A0A8J3KYJ0_9ACTN</name>
<dbReference type="Gene3D" id="1.10.10.10">
    <property type="entry name" value="Winged helix-like DNA-binding domain superfamily/Winged helix DNA-binding domain"/>
    <property type="match status" value="1"/>
</dbReference>
<accession>A0A8J3KYJ0</accession>
<dbReference type="Proteomes" id="UP000630887">
    <property type="component" value="Unassembled WGS sequence"/>
</dbReference>
<keyword evidence="2" id="KW-0238">DNA-binding</keyword>
<keyword evidence="1" id="KW-0805">Transcription regulation</keyword>
<dbReference type="GO" id="GO:0003677">
    <property type="term" value="F:DNA binding"/>
    <property type="evidence" value="ECO:0007669"/>
    <property type="project" value="UniProtKB-KW"/>
</dbReference>
<dbReference type="SMART" id="SM00421">
    <property type="entry name" value="HTH_LUXR"/>
    <property type="match status" value="1"/>
</dbReference>
<dbReference type="RefSeq" id="WP_275412077.1">
    <property type="nucleotide sequence ID" value="NZ_BAAALC010000001.1"/>
</dbReference>
<feature type="domain" description="HTH luxR-type" evidence="4">
    <location>
        <begin position="2"/>
        <end position="67"/>
    </location>
</feature>
<dbReference type="AlphaFoldDB" id="A0A8J3KYJ0"/>
<evidence type="ECO:0000256" key="2">
    <source>
        <dbReference type="ARBA" id="ARBA00023125"/>
    </source>
</evidence>
<dbReference type="PRINTS" id="PR00038">
    <property type="entry name" value="HTHLUXR"/>
</dbReference>
<dbReference type="InterPro" id="IPR016032">
    <property type="entry name" value="Sig_transdc_resp-reg_C-effctor"/>
</dbReference>
<dbReference type="PROSITE" id="PS50043">
    <property type="entry name" value="HTH_LUXR_2"/>
    <property type="match status" value="1"/>
</dbReference>
<dbReference type="Pfam" id="PF00196">
    <property type="entry name" value="GerE"/>
    <property type="match status" value="1"/>
</dbReference>
<comment type="caution">
    <text evidence="5">The sequence shown here is derived from an EMBL/GenBank/DDBJ whole genome shotgun (WGS) entry which is preliminary data.</text>
</comment>
<dbReference type="GO" id="GO:0006355">
    <property type="term" value="P:regulation of DNA-templated transcription"/>
    <property type="evidence" value="ECO:0007669"/>
    <property type="project" value="InterPro"/>
</dbReference>
<dbReference type="SUPFAM" id="SSF46894">
    <property type="entry name" value="C-terminal effector domain of the bipartite response regulators"/>
    <property type="match status" value="1"/>
</dbReference>
<evidence type="ECO:0000256" key="3">
    <source>
        <dbReference type="ARBA" id="ARBA00023163"/>
    </source>
</evidence>
<organism evidence="5 6">
    <name type="scientific">Catellatospora coxensis</name>
    <dbReference type="NCBI Taxonomy" id="310354"/>
    <lineage>
        <taxon>Bacteria</taxon>
        <taxon>Bacillati</taxon>
        <taxon>Actinomycetota</taxon>
        <taxon>Actinomycetes</taxon>
        <taxon>Micromonosporales</taxon>
        <taxon>Micromonosporaceae</taxon>
        <taxon>Catellatospora</taxon>
    </lineage>
</organism>
<protein>
    <recommendedName>
        <fullName evidence="4">HTH luxR-type domain-containing protein</fullName>
    </recommendedName>
</protein>
<reference evidence="5 6" key="1">
    <citation type="submission" date="2021-01" db="EMBL/GenBank/DDBJ databases">
        <title>Whole genome shotgun sequence of Catellatospora coxensis NBRC 107359.</title>
        <authorList>
            <person name="Komaki H."/>
            <person name="Tamura T."/>
        </authorList>
    </citation>
    <scope>NUCLEOTIDE SEQUENCE [LARGE SCALE GENOMIC DNA]</scope>
    <source>
        <strain evidence="5 6">NBRC 107359</strain>
    </source>
</reference>
<keyword evidence="3" id="KW-0804">Transcription</keyword>
<dbReference type="InterPro" id="IPR000792">
    <property type="entry name" value="Tscrpt_reg_LuxR_C"/>
</dbReference>
<dbReference type="InterPro" id="IPR036388">
    <property type="entry name" value="WH-like_DNA-bd_sf"/>
</dbReference>
<evidence type="ECO:0000313" key="6">
    <source>
        <dbReference type="Proteomes" id="UP000630887"/>
    </source>
</evidence>
<evidence type="ECO:0000259" key="4">
    <source>
        <dbReference type="PROSITE" id="PS50043"/>
    </source>
</evidence>
<proteinExistence type="predicted"/>
<dbReference type="EMBL" id="BONI01000050">
    <property type="protein sequence ID" value="GIG08647.1"/>
    <property type="molecule type" value="Genomic_DNA"/>
</dbReference>
<sequence length="74" mass="8536">MNDYPTGYLTRREWEVLRLVARGHSDKSIARLLLISRLTVRKHLEHIYTKLGVHSRTEAVAAVAWLSQGSYGWT</sequence>
<keyword evidence="6" id="KW-1185">Reference proteome</keyword>
<gene>
    <name evidence="5" type="ORF">Cco03nite_53470</name>
</gene>
<evidence type="ECO:0000313" key="5">
    <source>
        <dbReference type="EMBL" id="GIG08647.1"/>
    </source>
</evidence>
<evidence type="ECO:0000256" key="1">
    <source>
        <dbReference type="ARBA" id="ARBA00023015"/>
    </source>
</evidence>
<dbReference type="PANTHER" id="PTHR44688">
    <property type="entry name" value="DNA-BINDING TRANSCRIPTIONAL ACTIVATOR DEVR_DOSR"/>
    <property type="match status" value="1"/>
</dbReference>
<dbReference type="PANTHER" id="PTHR44688:SF16">
    <property type="entry name" value="DNA-BINDING TRANSCRIPTIONAL ACTIVATOR DEVR_DOSR"/>
    <property type="match status" value="1"/>
</dbReference>